<protein>
    <submittedName>
        <fullName evidence="1">Uncharacterized protein</fullName>
    </submittedName>
</protein>
<dbReference type="PATRIC" id="fig|908627.4.peg.1969"/>
<dbReference type="EMBL" id="AEJF01000066">
    <property type="protein sequence ID" value="KLU26558.1"/>
    <property type="molecule type" value="Genomic_DNA"/>
</dbReference>
<keyword evidence="2" id="KW-1185">Reference proteome</keyword>
<evidence type="ECO:0000313" key="2">
    <source>
        <dbReference type="Proteomes" id="UP000035963"/>
    </source>
</evidence>
<organism evidence="1 2">
    <name type="scientific">Caballeronia mineralivorans PML1(12)</name>
    <dbReference type="NCBI Taxonomy" id="908627"/>
    <lineage>
        <taxon>Bacteria</taxon>
        <taxon>Pseudomonadati</taxon>
        <taxon>Pseudomonadota</taxon>
        <taxon>Betaproteobacteria</taxon>
        <taxon>Burkholderiales</taxon>
        <taxon>Burkholderiaceae</taxon>
        <taxon>Caballeronia</taxon>
    </lineage>
</organism>
<dbReference type="AlphaFoldDB" id="A0A0J1G303"/>
<comment type="caution">
    <text evidence="1">The sequence shown here is derived from an EMBL/GenBank/DDBJ whole genome shotgun (WGS) entry which is preliminary data.</text>
</comment>
<dbReference type="Proteomes" id="UP000035963">
    <property type="component" value="Unassembled WGS sequence"/>
</dbReference>
<reference evidence="1 2" key="1">
    <citation type="journal article" date="2015" name="Genome Announc.">
        <title>Draft Genome Sequence of Burkholderia sp. Strain PML1(12), an Ectomycorrhizosphere-Inhabiting Bacterium with Effective Mineral-Weathering Ability.</title>
        <authorList>
            <person name="Uroz S."/>
            <person name="Oger P."/>
        </authorList>
    </citation>
    <scope>NUCLEOTIDE SEQUENCE [LARGE SCALE GENOMIC DNA]</scope>
    <source>
        <strain evidence="2">PML1(12)</strain>
    </source>
</reference>
<gene>
    <name evidence="1" type="ORF">EOS_08930</name>
</gene>
<sequence length="72" mass="8151">MKFSVNKIYGWTMALLTESSDIRRKSVQKALSDNHVKCSAALDKPCVLFAANSTLHKPIQSIRDGMDSYNRY</sequence>
<evidence type="ECO:0000313" key="1">
    <source>
        <dbReference type="EMBL" id="KLU26558.1"/>
    </source>
</evidence>
<accession>A0A0J1G303</accession>
<proteinExistence type="predicted"/>
<name>A0A0J1G303_9BURK</name>